<evidence type="ECO:0000259" key="4">
    <source>
        <dbReference type="Pfam" id="PF00171"/>
    </source>
</evidence>
<evidence type="ECO:0000256" key="2">
    <source>
        <dbReference type="ARBA" id="ARBA00023002"/>
    </source>
</evidence>
<dbReference type="InterPro" id="IPR016161">
    <property type="entry name" value="Ald_DH/histidinol_DH"/>
</dbReference>
<feature type="domain" description="Aldehyde dehydrogenase" evidence="4">
    <location>
        <begin position="31"/>
        <end position="70"/>
    </location>
</feature>
<dbReference type="Pfam" id="PF00171">
    <property type="entry name" value="Aldedh"/>
    <property type="match status" value="1"/>
</dbReference>
<evidence type="ECO:0000313" key="5">
    <source>
        <dbReference type="EMBL" id="GAL17552.1"/>
    </source>
</evidence>
<evidence type="ECO:0000313" key="6">
    <source>
        <dbReference type="Proteomes" id="UP000029228"/>
    </source>
</evidence>
<reference evidence="5 6" key="1">
    <citation type="submission" date="2014-09" db="EMBL/GenBank/DDBJ databases">
        <title>Vibrio maritimus JCM 19235. (C45) whole genome shotgun sequence.</title>
        <authorList>
            <person name="Sawabe T."/>
            <person name="Meirelles P."/>
            <person name="Nakanishi M."/>
            <person name="Sayaka M."/>
            <person name="Hattori M."/>
            <person name="Ohkuma M."/>
        </authorList>
    </citation>
    <scope>NUCLEOTIDE SEQUENCE [LARGE SCALE GENOMIC DNA]</scope>
    <source>
        <strain evidence="6">JCM19235</strain>
    </source>
</reference>
<name>A0A090SDG4_9VIBR</name>
<sequence>MKTQQQWIEQREAQVIEQRAFLNGEYTAAVDETTLEVVNPATDEIIANIARCKSADVDLAVEYAKRAFKKRRMEPKLSSTQKIYPDQVC</sequence>
<dbReference type="InterPro" id="IPR016162">
    <property type="entry name" value="Ald_DH_N"/>
</dbReference>
<evidence type="ECO:0000256" key="3">
    <source>
        <dbReference type="ARBA" id="ARBA00023027"/>
    </source>
</evidence>
<proteinExistence type="inferred from homology"/>
<accession>A0A090SDG4</accession>
<reference evidence="5 6" key="2">
    <citation type="submission" date="2014-09" db="EMBL/GenBank/DDBJ databases">
        <authorList>
            <consortium name="NBRP consortium"/>
            <person name="Sawabe T."/>
            <person name="Meirelles P."/>
            <person name="Nakanishi M."/>
            <person name="Sayaka M."/>
            <person name="Hattori M."/>
            <person name="Ohkuma M."/>
        </authorList>
    </citation>
    <scope>NUCLEOTIDE SEQUENCE [LARGE SCALE GENOMIC DNA]</scope>
    <source>
        <strain evidence="6">JCM19235</strain>
    </source>
</reference>
<keyword evidence="2" id="KW-0560">Oxidoreductase</keyword>
<dbReference type="InterPro" id="IPR015590">
    <property type="entry name" value="Aldehyde_DH_dom"/>
</dbReference>
<organism evidence="5 6">
    <name type="scientific">Vibrio maritimus</name>
    <dbReference type="NCBI Taxonomy" id="990268"/>
    <lineage>
        <taxon>Bacteria</taxon>
        <taxon>Pseudomonadati</taxon>
        <taxon>Pseudomonadota</taxon>
        <taxon>Gammaproteobacteria</taxon>
        <taxon>Vibrionales</taxon>
        <taxon>Vibrionaceae</taxon>
        <taxon>Vibrio</taxon>
    </lineage>
</organism>
<dbReference type="PANTHER" id="PTHR43860">
    <property type="entry name" value="BETAINE ALDEHYDE DEHYDROGENASE"/>
    <property type="match status" value="1"/>
</dbReference>
<keyword evidence="6" id="KW-1185">Reference proteome</keyword>
<dbReference type="SUPFAM" id="SSF53720">
    <property type="entry name" value="ALDH-like"/>
    <property type="match status" value="1"/>
</dbReference>
<dbReference type="Gene3D" id="3.40.605.10">
    <property type="entry name" value="Aldehyde Dehydrogenase, Chain A, domain 1"/>
    <property type="match status" value="1"/>
</dbReference>
<gene>
    <name evidence="5" type="ORF">JCM19235_6105</name>
</gene>
<dbReference type="Proteomes" id="UP000029228">
    <property type="component" value="Unassembled WGS sequence"/>
</dbReference>
<keyword evidence="3" id="KW-0520">NAD</keyword>
<protein>
    <submittedName>
        <fullName evidence="5">Gamma-glutamyl-aminobutyraldehyde dehydrogenase</fullName>
    </submittedName>
</protein>
<dbReference type="PANTHER" id="PTHR43860:SF2">
    <property type="entry name" value="BETAINE ALDEHYDE DEHYDROGENASE-RELATED"/>
    <property type="match status" value="1"/>
</dbReference>
<comment type="similarity">
    <text evidence="1">Belongs to the aldehyde dehydrogenase family.</text>
</comment>
<evidence type="ECO:0000256" key="1">
    <source>
        <dbReference type="ARBA" id="ARBA00009986"/>
    </source>
</evidence>
<dbReference type="GO" id="GO:0016491">
    <property type="term" value="F:oxidoreductase activity"/>
    <property type="evidence" value="ECO:0007669"/>
    <property type="project" value="UniProtKB-KW"/>
</dbReference>
<dbReference type="STRING" id="990268.JCM19235_6105"/>
<comment type="caution">
    <text evidence="5">The sequence shown here is derived from an EMBL/GenBank/DDBJ whole genome shotgun (WGS) entry which is preliminary data.</text>
</comment>
<dbReference type="AlphaFoldDB" id="A0A090SDG4"/>
<dbReference type="EMBL" id="BBMR01000002">
    <property type="protein sequence ID" value="GAL17552.1"/>
    <property type="molecule type" value="Genomic_DNA"/>
</dbReference>